<comment type="caution">
    <text evidence="1">The sequence shown here is derived from an EMBL/GenBank/DDBJ whole genome shotgun (WGS) entry which is preliminary data.</text>
</comment>
<accession>A0A0C1E9C2</accession>
<evidence type="ECO:0000313" key="2">
    <source>
        <dbReference type="Proteomes" id="UP000031307"/>
    </source>
</evidence>
<name>A0A0C1E9C2_9BACT</name>
<organism evidence="1 2">
    <name type="scientific">Parachlamydia acanthamoebae</name>
    <dbReference type="NCBI Taxonomy" id="83552"/>
    <lineage>
        <taxon>Bacteria</taxon>
        <taxon>Pseudomonadati</taxon>
        <taxon>Chlamydiota</taxon>
        <taxon>Chlamydiia</taxon>
        <taxon>Parachlamydiales</taxon>
        <taxon>Parachlamydiaceae</taxon>
        <taxon>Parachlamydia</taxon>
    </lineage>
</organism>
<dbReference type="RefSeq" id="WP_006340444.1">
    <property type="nucleotide sequence ID" value="NZ_JASBUT010000020.1"/>
</dbReference>
<evidence type="ECO:0000313" key="1">
    <source>
        <dbReference type="EMBL" id="KIA76683.1"/>
    </source>
</evidence>
<dbReference type="PATRIC" id="fig|83552.4.peg.2192"/>
<reference evidence="1 2" key="1">
    <citation type="journal article" date="2014" name="Mol. Biol. Evol.">
        <title>Massive expansion of Ubiquitination-related gene families within the Chlamydiae.</title>
        <authorList>
            <person name="Domman D."/>
            <person name="Collingro A."/>
            <person name="Lagkouvardos I."/>
            <person name="Gehre L."/>
            <person name="Weinmaier T."/>
            <person name="Rattei T."/>
            <person name="Subtil A."/>
            <person name="Horn M."/>
        </authorList>
    </citation>
    <scope>NUCLEOTIDE SEQUENCE [LARGE SCALE GENOMIC DNA]</scope>
    <source>
        <strain evidence="1 2">OEW1</strain>
    </source>
</reference>
<dbReference type="AlphaFoldDB" id="A0A0C1E9C2"/>
<dbReference type="EMBL" id="JSAM01000108">
    <property type="protein sequence ID" value="KIA76683.1"/>
    <property type="molecule type" value="Genomic_DNA"/>
</dbReference>
<dbReference type="Proteomes" id="UP000031307">
    <property type="component" value="Unassembled WGS sequence"/>
</dbReference>
<proteinExistence type="predicted"/>
<sequence length="60" mass="6902">MTVDWNEIPKENYPKFLSLAVNHRLDKITQKLCLAINHHFFPKTSEKGKEKVGLPGKITP</sequence>
<protein>
    <submittedName>
        <fullName evidence="1">Uncharacterized protein</fullName>
    </submittedName>
</protein>
<gene>
    <name evidence="1" type="ORF">DB43_HM00060</name>
</gene>